<reference evidence="1 2" key="1">
    <citation type="journal article" date="2014" name="Genome Announc.">
        <title>Draft Genome Sequence of the Agar-Degrading Bacterium Catenovulum sp. Strain DS-2, Isolated from Intestines of Haliotis diversicolor.</title>
        <authorList>
            <person name="Shan D."/>
            <person name="Li X."/>
            <person name="Gu Z."/>
            <person name="Wei G."/>
            <person name="Gao Z."/>
            <person name="Shao Z."/>
        </authorList>
    </citation>
    <scope>NUCLEOTIDE SEQUENCE [LARGE SCALE GENOMIC DNA]</scope>
    <source>
        <strain evidence="1 2">DS-2</strain>
    </source>
</reference>
<name>W7Q7G1_9ALTE</name>
<dbReference type="STRING" id="1328313.DS2_16194"/>
<keyword evidence="2" id="KW-1185">Reference proteome</keyword>
<proteinExistence type="predicted"/>
<gene>
    <name evidence="1" type="ORF">DS2_16194</name>
</gene>
<comment type="caution">
    <text evidence="1">The sequence shown here is derived from an EMBL/GenBank/DDBJ whole genome shotgun (WGS) entry which is preliminary data.</text>
</comment>
<sequence length="68" mass="7641">MRSIKQESSVQVQSPCVRNCCLDSVDICIGCGRSIDEITGWTQMTAQQKRQTIEVAKQRLNNLTNNLV</sequence>
<evidence type="ECO:0000313" key="2">
    <source>
        <dbReference type="Proteomes" id="UP000019276"/>
    </source>
</evidence>
<accession>W7Q7G1</accession>
<dbReference type="RefSeq" id="WP_035015931.1">
    <property type="nucleotide sequence ID" value="NZ_ARZY01000039.1"/>
</dbReference>
<evidence type="ECO:0008006" key="3">
    <source>
        <dbReference type="Google" id="ProtNLM"/>
    </source>
</evidence>
<dbReference type="InterPro" id="IPR010710">
    <property type="entry name" value="DUF1289"/>
</dbReference>
<dbReference type="AlphaFoldDB" id="W7Q7G1"/>
<dbReference type="PANTHER" id="PTHR35175:SF2">
    <property type="entry name" value="DUF1289 DOMAIN-CONTAINING PROTEIN"/>
    <property type="match status" value="1"/>
</dbReference>
<evidence type="ECO:0000313" key="1">
    <source>
        <dbReference type="EMBL" id="EWH08709.1"/>
    </source>
</evidence>
<dbReference type="Proteomes" id="UP000019276">
    <property type="component" value="Unassembled WGS sequence"/>
</dbReference>
<organism evidence="1 2">
    <name type="scientific">Catenovulum agarivorans DS-2</name>
    <dbReference type="NCBI Taxonomy" id="1328313"/>
    <lineage>
        <taxon>Bacteria</taxon>
        <taxon>Pseudomonadati</taxon>
        <taxon>Pseudomonadota</taxon>
        <taxon>Gammaproteobacteria</taxon>
        <taxon>Alteromonadales</taxon>
        <taxon>Alteromonadaceae</taxon>
        <taxon>Catenovulum</taxon>
    </lineage>
</organism>
<protein>
    <recommendedName>
        <fullName evidence="3">Fe-S protein</fullName>
    </recommendedName>
</protein>
<dbReference type="eggNOG" id="COG3313">
    <property type="taxonomic scope" value="Bacteria"/>
</dbReference>
<dbReference type="PANTHER" id="PTHR35175">
    <property type="entry name" value="DUF1289 DOMAIN-CONTAINING PROTEIN"/>
    <property type="match status" value="1"/>
</dbReference>
<dbReference type="EMBL" id="ARZY01000039">
    <property type="protein sequence ID" value="EWH08709.1"/>
    <property type="molecule type" value="Genomic_DNA"/>
</dbReference>
<dbReference type="Pfam" id="PF06945">
    <property type="entry name" value="DUF1289"/>
    <property type="match status" value="1"/>
</dbReference>
<dbReference type="OrthoDB" id="9811423at2"/>